<dbReference type="PRINTS" id="PR00502">
    <property type="entry name" value="NUDIXFAMILY"/>
</dbReference>
<accession>A0ABZ2C6C7</accession>
<dbReference type="InterPro" id="IPR020476">
    <property type="entry name" value="Nudix_hydrolase"/>
</dbReference>
<dbReference type="PANTHER" id="PTHR43046">
    <property type="entry name" value="GDP-MANNOSE MANNOSYL HYDROLASE"/>
    <property type="match status" value="1"/>
</dbReference>
<feature type="domain" description="Nudix hydrolase" evidence="3">
    <location>
        <begin position="16"/>
        <end position="147"/>
    </location>
</feature>
<dbReference type="CDD" id="cd04677">
    <property type="entry name" value="NUDIX_Hydrolase"/>
    <property type="match status" value="1"/>
</dbReference>
<reference evidence="4 5" key="1">
    <citation type="submission" date="2023-10" db="EMBL/GenBank/DDBJ databases">
        <title>Niallia locisalis sp.nov. isolated from a salt pond sample.</title>
        <authorList>
            <person name="Li X.-J."/>
            <person name="Dong L."/>
        </authorList>
    </citation>
    <scope>NUCLEOTIDE SEQUENCE [LARGE SCALE GENOMIC DNA]</scope>
    <source>
        <strain evidence="4 5">DSM 29761</strain>
    </source>
</reference>
<dbReference type="PANTHER" id="PTHR43046:SF2">
    <property type="entry name" value="8-OXO-DGTP DIPHOSPHATASE-RELATED"/>
    <property type="match status" value="1"/>
</dbReference>
<dbReference type="Gene3D" id="3.90.79.10">
    <property type="entry name" value="Nucleoside Triphosphate Pyrophosphohydrolase"/>
    <property type="match status" value="1"/>
</dbReference>
<evidence type="ECO:0000259" key="3">
    <source>
        <dbReference type="PROSITE" id="PS51462"/>
    </source>
</evidence>
<keyword evidence="5" id="KW-1185">Reference proteome</keyword>
<gene>
    <name evidence="4" type="ORF">R4Z09_15700</name>
</gene>
<evidence type="ECO:0000256" key="2">
    <source>
        <dbReference type="ARBA" id="ARBA00022801"/>
    </source>
</evidence>
<evidence type="ECO:0000313" key="4">
    <source>
        <dbReference type="EMBL" id="WVX78763.1"/>
    </source>
</evidence>
<evidence type="ECO:0000256" key="1">
    <source>
        <dbReference type="ARBA" id="ARBA00001946"/>
    </source>
</evidence>
<name>A0ABZ2C6C7_9BACI</name>
<dbReference type="PROSITE" id="PS51462">
    <property type="entry name" value="NUDIX"/>
    <property type="match status" value="1"/>
</dbReference>
<protein>
    <submittedName>
        <fullName evidence="4">NUDIX domain-containing protein</fullName>
    </submittedName>
</protein>
<keyword evidence="2" id="KW-0378">Hydrolase</keyword>
<dbReference type="EMBL" id="CP137640">
    <property type="protein sequence ID" value="WVX78763.1"/>
    <property type="molecule type" value="Genomic_DNA"/>
</dbReference>
<organism evidence="4 5">
    <name type="scientific">Niallia oryzisoli</name>
    <dbReference type="NCBI Taxonomy" id="1737571"/>
    <lineage>
        <taxon>Bacteria</taxon>
        <taxon>Bacillati</taxon>
        <taxon>Bacillota</taxon>
        <taxon>Bacilli</taxon>
        <taxon>Bacillales</taxon>
        <taxon>Bacillaceae</taxon>
        <taxon>Niallia</taxon>
    </lineage>
</organism>
<dbReference type="InterPro" id="IPR000086">
    <property type="entry name" value="NUDIX_hydrolase_dom"/>
</dbReference>
<comment type="cofactor">
    <cofactor evidence="1">
        <name>Mg(2+)</name>
        <dbReference type="ChEBI" id="CHEBI:18420"/>
    </cofactor>
</comment>
<evidence type="ECO:0000313" key="5">
    <source>
        <dbReference type="Proteomes" id="UP001357223"/>
    </source>
</evidence>
<dbReference type="Pfam" id="PF00293">
    <property type="entry name" value="NUDIX"/>
    <property type="match status" value="1"/>
</dbReference>
<dbReference type="InterPro" id="IPR015797">
    <property type="entry name" value="NUDIX_hydrolase-like_dom_sf"/>
</dbReference>
<proteinExistence type="predicted"/>
<sequence length="153" mass="17444">MGYIEELRSLVGTRPLILIGVVVMVLDQQGRLLMVECDKKWKLPGGYIELGESAEEAGIREIYEETGLTIDNLELIGVFSGRNFFTKLSNGDEYFPVTLAYVTKDIQCGRLTPDGIEVQKAEFFHRPFLPEDLCIRDQHILQSYQMIESIVNR</sequence>
<dbReference type="RefSeq" id="WP_338447698.1">
    <property type="nucleotide sequence ID" value="NZ_CP137640.1"/>
</dbReference>
<dbReference type="SUPFAM" id="SSF55811">
    <property type="entry name" value="Nudix"/>
    <property type="match status" value="1"/>
</dbReference>
<dbReference type="Proteomes" id="UP001357223">
    <property type="component" value="Chromosome"/>
</dbReference>